<evidence type="ECO:0000313" key="2">
    <source>
        <dbReference type="Proteomes" id="UP001139981"/>
    </source>
</evidence>
<organism evidence="1 2">
    <name type="scientific">Coemansia aciculifera</name>
    <dbReference type="NCBI Taxonomy" id="417176"/>
    <lineage>
        <taxon>Eukaryota</taxon>
        <taxon>Fungi</taxon>
        <taxon>Fungi incertae sedis</taxon>
        <taxon>Zoopagomycota</taxon>
        <taxon>Kickxellomycotina</taxon>
        <taxon>Kickxellomycetes</taxon>
        <taxon>Kickxellales</taxon>
        <taxon>Kickxellaceae</taxon>
        <taxon>Coemansia</taxon>
    </lineage>
</organism>
<dbReference type="Proteomes" id="UP001139981">
    <property type="component" value="Unassembled WGS sequence"/>
</dbReference>
<gene>
    <name evidence="1" type="ORF">IWW38_004758</name>
</gene>
<sequence length="223" mass="23852">MFRSGFDDTQQPGNWTLKDVVEPALAKFKAPVKSKDSTTVKRERPPKKKPADRPAVVEAGSEAEKEILEALGETSTGAKRSTKHRVSFSDDESDGDSQSKRRGTKAKRRRADAKALDEDADLLSSLQLYQILEMQHLGKTAAAPSEPSTAGKPGGSETDEEEVVVEASGTVVRSPTMAKPKTDDALGKHAYPNECVPVETSAAIAEMEVEATAVSVSVPVSSE</sequence>
<proteinExistence type="predicted"/>
<protein>
    <submittedName>
        <fullName evidence="1">Uncharacterized protein</fullName>
    </submittedName>
</protein>
<accession>A0ACC1LXQ2</accession>
<keyword evidence="2" id="KW-1185">Reference proteome</keyword>
<comment type="caution">
    <text evidence="1">The sequence shown here is derived from an EMBL/GenBank/DDBJ whole genome shotgun (WGS) entry which is preliminary data.</text>
</comment>
<name>A0ACC1LXQ2_9FUNG</name>
<evidence type="ECO:0000313" key="1">
    <source>
        <dbReference type="EMBL" id="KAJ2889367.1"/>
    </source>
</evidence>
<dbReference type="EMBL" id="JANBVB010001874">
    <property type="protein sequence ID" value="KAJ2889367.1"/>
    <property type="molecule type" value="Genomic_DNA"/>
</dbReference>
<reference evidence="1" key="1">
    <citation type="submission" date="2022-07" db="EMBL/GenBank/DDBJ databases">
        <title>Phylogenomic reconstructions and comparative analyses of Kickxellomycotina fungi.</title>
        <authorList>
            <person name="Reynolds N.K."/>
            <person name="Stajich J.E."/>
            <person name="Barry K."/>
            <person name="Grigoriev I.V."/>
            <person name="Crous P."/>
            <person name="Smith M.E."/>
        </authorList>
    </citation>
    <scope>NUCLEOTIDE SEQUENCE</scope>
    <source>
        <strain evidence="1">CBS 190363</strain>
    </source>
</reference>